<feature type="non-terminal residue" evidence="3">
    <location>
        <position position="1"/>
    </location>
</feature>
<dbReference type="AlphaFoldDB" id="A0A820HSJ8"/>
<reference evidence="3" key="1">
    <citation type="submission" date="2021-02" db="EMBL/GenBank/DDBJ databases">
        <authorList>
            <person name="Nowell W R."/>
        </authorList>
    </citation>
    <scope>NUCLEOTIDE SEQUENCE</scope>
</reference>
<protein>
    <submittedName>
        <fullName evidence="3">Uncharacterized protein</fullName>
    </submittedName>
</protein>
<feature type="region of interest" description="Disordered" evidence="1">
    <location>
        <begin position="114"/>
        <end position="158"/>
    </location>
</feature>
<dbReference type="Proteomes" id="UP000663842">
    <property type="component" value="Unassembled WGS sequence"/>
</dbReference>
<dbReference type="Proteomes" id="UP000663887">
    <property type="component" value="Unassembled WGS sequence"/>
</dbReference>
<comment type="caution">
    <text evidence="3">The sequence shown here is derived from an EMBL/GenBank/DDBJ whole genome shotgun (WGS) entry which is preliminary data.</text>
</comment>
<evidence type="ECO:0000313" key="4">
    <source>
        <dbReference type="Proteomes" id="UP000663842"/>
    </source>
</evidence>
<evidence type="ECO:0000313" key="2">
    <source>
        <dbReference type="EMBL" id="CAF2162884.1"/>
    </source>
</evidence>
<name>A0A820HSJ8_9BILA</name>
<evidence type="ECO:0000313" key="3">
    <source>
        <dbReference type="EMBL" id="CAF4299357.1"/>
    </source>
</evidence>
<organism evidence="3 4">
    <name type="scientific">Rotaria magnacalcarata</name>
    <dbReference type="NCBI Taxonomy" id="392030"/>
    <lineage>
        <taxon>Eukaryota</taxon>
        <taxon>Metazoa</taxon>
        <taxon>Spiralia</taxon>
        <taxon>Gnathifera</taxon>
        <taxon>Rotifera</taxon>
        <taxon>Eurotatoria</taxon>
        <taxon>Bdelloidea</taxon>
        <taxon>Philodinida</taxon>
        <taxon>Philodinidae</taxon>
        <taxon>Rotaria</taxon>
    </lineage>
</organism>
<feature type="compositionally biased region" description="Basic residues" evidence="1">
    <location>
        <begin position="149"/>
        <end position="158"/>
    </location>
</feature>
<accession>A0A820HSJ8</accession>
<evidence type="ECO:0000256" key="1">
    <source>
        <dbReference type="SAM" id="MobiDB-lite"/>
    </source>
</evidence>
<gene>
    <name evidence="3" type="ORF">UXM345_LOCUS33324</name>
    <name evidence="2" type="ORF">XDN619_LOCUS30635</name>
</gene>
<sequence>SDFFSWVKLFPVSLSASDAAAFEIKLREKVDITLDSCVRKVFNGGISSISNSVINNLFNTAHHNWLLNRYWYDKISERHISIYYQNKIFCPDTNMSVTVVTVTSVSKDHVHDSFDRPRSKLTSLQRANKELRRLGAKRQKQSSDEPLPKRQRKPKTIC</sequence>
<proteinExistence type="predicted"/>
<dbReference type="EMBL" id="CAJOBF010010964">
    <property type="protein sequence ID" value="CAF4299357.1"/>
    <property type="molecule type" value="Genomic_DNA"/>
</dbReference>
<dbReference type="EMBL" id="CAJNRG010015178">
    <property type="protein sequence ID" value="CAF2162884.1"/>
    <property type="molecule type" value="Genomic_DNA"/>
</dbReference>